<evidence type="ECO:0000256" key="1">
    <source>
        <dbReference type="ARBA" id="ARBA00004651"/>
    </source>
</evidence>
<dbReference type="EMBL" id="QSII01000002">
    <property type="protein sequence ID" value="RHC89373.1"/>
    <property type="molecule type" value="Genomic_DNA"/>
</dbReference>
<evidence type="ECO:0000313" key="16">
    <source>
        <dbReference type="Proteomes" id="UP000283732"/>
    </source>
</evidence>
<evidence type="ECO:0000313" key="10">
    <source>
        <dbReference type="EMBL" id="MTU41076.1"/>
    </source>
</evidence>
<evidence type="ECO:0000313" key="17">
    <source>
        <dbReference type="Proteomes" id="UP000286260"/>
    </source>
</evidence>
<evidence type="ECO:0000256" key="5">
    <source>
        <dbReference type="ARBA" id="ARBA00023136"/>
    </source>
</evidence>
<dbReference type="InterPro" id="IPR015867">
    <property type="entry name" value="N-reg_PII/ATP_PRibTrfase_C"/>
</dbReference>
<dbReference type="EMBL" id="WNCN01000029">
    <property type="protein sequence ID" value="MTU41076.1"/>
    <property type="molecule type" value="Genomic_DNA"/>
</dbReference>
<evidence type="ECO:0000313" key="19">
    <source>
        <dbReference type="Proteomes" id="UP000437446"/>
    </source>
</evidence>
<dbReference type="EMBL" id="WNDA01000002">
    <property type="protein sequence ID" value="MTU67909.1"/>
    <property type="molecule type" value="Genomic_DNA"/>
</dbReference>
<dbReference type="GeneID" id="49203775"/>
<feature type="transmembrane region" description="Helical" evidence="6">
    <location>
        <begin position="12"/>
        <end position="34"/>
    </location>
</feature>
<reference evidence="15 16" key="1">
    <citation type="submission" date="2018-08" db="EMBL/GenBank/DDBJ databases">
        <title>A genome reference for cultivated species of the human gut microbiota.</title>
        <authorList>
            <person name="Zou Y."/>
            <person name="Xue W."/>
            <person name="Luo G."/>
        </authorList>
    </citation>
    <scope>NUCLEOTIDE SEQUENCE [LARGE SCALE GENOMIC DNA]</scope>
    <source>
        <strain evidence="14 16">AM16-50</strain>
        <strain evidence="13 17">AM34-17</strain>
        <strain evidence="12 15">OM05-11AA</strain>
    </source>
</reference>
<dbReference type="InterPro" id="IPR051461">
    <property type="entry name" value="UPF0750_membrane"/>
</dbReference>
<reference evidence="18 19" key="2">
    <citation type="journal article" date="2019" name="Nat. Med.">
        <title>A library of human gut bacterial isolates paired with longitudinal multiomics data enables mechanistic microbiome research.</title>
        <authorList>
            <person name="Poyet M."/>
            <person name="Groussin M."/>
            <person name="Gibbons S.M."/>
            <person name="Avila-Pacheco J."/>
            <person name="Jiang X."/>
            <person name="Kearney S.M."/>
            <person name="Perrotta A.R."/>
            <person name="Berdy B."/>
            <person name="Zhao S."/>
            <person name="Lieberman T.D."/>
            <person name="Swanson P.K."/>
            <person name="Smith M."/>
            <person name="Roesemann S."/>
            <person name="Alexander J.E."/>
            <person name="Rich S.A."/>
            <person name="Livny J."/>
            <person name="Vlamakis H."/>
            <person name="Clish C."/>
            <person name="Bullock K."/>
            <person name="Deik A."/>
            <person name="Scott J."/>
            <person name="Pierce K.A."/>
            <person name="Xavier R.J."/>
            <person name="Alm E.J."/>
        </authorList>
    </citation>
    <scope>NUCLEOTIDE SEQUENCE [LARGE SCALE GENOMIC DNA]</scope>
    <source>
        <strain evidence="11 20">BIOML-A16</strain>
        <strain evidence="9 19">BIOML-A25</strain>
        <strain evidence="10 18">BIOML-A29</strain>
    </source>
</reference>
<dbReference type="CDD" id="cd16380">
    <property type="entry name" value="YitT_C"/>
    <property type="match status" value="1"/>
</dbReference>
<dbReference type="PANTHER" id="PTHR33545:SF5">
    <property type="entry name" value="UPF0750 MEMBRANE PROTEIN YITT"/>
    <property type="match status" value="1"/>
</dbReference>
<dbReference type="EMBL" id="QRKC01000001">
    <property type="protein sequence ID" value="RHH80357.1"/>
    <property type="molecule type" value="Genomic_DNA"/>
</dbReference>
<dbReference type="Pfam" id="PF02588">
    <property type="entry name" value="YitT_membrane"/>
    <property type="match status" value="1"/>
</dbReference>
<dbReference type="EMBL" id="QSUP01000004">
    <property type="protein sequence ID" value="RGN52960.1"/>
    <property type="molecule type" value="Genomic_DNA"/>
</dbReference>
<evidence type="ECO:0000313" key="11">
    <source>
        <dbReference type="EMBL" id="MTU67909.1"/>
    </source>
</evidence>
<evidence type="ECO:0000313" key="9">
    <source>
        <dbReference type="EMBL" id="MTU27864.1"/>
    </source>
</evidence>
<keyword evidence="18" id="KW-1185">Reference proteome</keyword>
<evidence type="ECO:0000313" key="12">
    <source>
        <dbReference type="EMBL" id="RGN52960.1"/>
    </source>
</evidence>
<protein>
    <submittedName>
        <fullName evidence="9">DUF2179 domain-containing protein</fullName>
    </submittedName>
    <submittedName>
        <fullName evidence="8">Membrane protein</fullName>
    </submittedName>
    <submittedName>
        <fullName evidence="13">YitT family protein</fullName>
    </submittedName>
</protein>
<name>A0A351DZH8_9BACT</name>
<evidence type="ECO:0000313" key="18">
    <source>
        <dbReference type="Proteomes" id="UP000434916"/>
    </source>
</evidence>
<feature type="transmembrane region" description="Helical" evidence="6">
    <location>
        <begin position="57"/>
        <end position="76"/>
    </location>
</feature>
<evidence type="ECO:0000313" key="20">
    <source>
        <dbReference type="Proteomes" id="UP000448908"/>
    </source>
</evidence>
<dbReference type="Proteomes" id="UP000448908">
    <property type="component" value="Unassembled WGS sequence"/>
</dbReference>
<dbReference type="EMBL" id="WNCR01000001">
    <property type="protein sequence ID" value="MTU27864.1"/>
    <property type="molecule type" value="Genomic_DNA"/>
</dbReference>
<feature type="transmembrane region" description="Helical" evidence="6">
    <location>
        <begin position="157"/>
        <end position="177"/>
    </location>
</feature>
<dbReference type="PANTHER" id="PTHR33545">
    <property type="entry name" value="UPF0750 MEMBRANE PROTEIN YITT-RELATED"/>
    <property type="match status" value="1"/>
</dbReference>
<evidence type="ECO:0000313" key="15">
    <source>
        <dbReference type="Proteomes" id="UP000261088"/>
    </source>
</evidence>
<evidence type="ECO:0000256" key="4">
    <source>
        <dbReference type="ARBA" id="ARBA00022989"/>
    </source>
</evidence>
<comment type="caution">
    <text evidence="13">The sequence shown here is derived from an EMBL/GenBank/DDBJ whole genome shotgun (WGS) entry which is preliminary data.</text>
</comment>
<dbReference type="Gene3D" id="3.30.70.120">
    <property type="match status" value="1"/>
</dbReference>
<dbReference type="Proteomes" id="UP000283732">
    <property type="component" value="Unassembled WGS sequence"/>
</dbReference>
<dbReference type="Proteomes" id="UP000286260">
    <property type="component" value="Unassembled WGS sequence"/>
</dbReference>
<dbReference type="AlphaFoldDB" id="A0A351DZH8"/>
<feature type="transmembrane region" description="Helical" evidence="6">
    <location>
        <begin position="83"/>
        <end position="104"/>
    </location>
</feature>
<accession>A0A351DZH8</accession>
<evidence type="ECO:0000259" key="7">
    <source>
        <dbReference type="Pfam" id="PF10035"/>
    </source>
</evidence>
<evidence type="ECO:0000256" key="2">
    <source>
        <dbReference type="ARBA" id="ARBA00022475"/>
    </source>
</evidence>
<dbReference type="Proteomes" id="UP001055114">
    <property type="component" value="Unassembled WGS sequence"/>
</dbReference>
<evidence type="ECO:0000256" key="3">
    <source>
        <dbReference type="ARBA" id="ARBA00022692"/>
    </source>
</evidence>
<feature type="transmembrane region" description="Helical" evidence="6">
    <location>
        <begin position="116"/>
        <end position="136"/>
    </location>
</feature>
<dbReference type="InterPro" id="IPR019264">
    <property type="entry name" value="DUF2179"/>
</dbReference>
<keyword evidence="5 6" id="KW-0472">Membrane</keyword>
<dbReference type="PIRSF" id="PIRSF006483">
    <property type="entry name" value="Membrane_protein_YitT"/>
    <property type="match status" value="1"/>
</dbReference>
<evidence type="ECO:0000313" key="14">
    <source>
        <dbReference type="EMBL" id="RHH80357.1"/>
    </source>
</evidence>
<evidence type="ECO:0000256" key="6">
    <source>
        <dbReference type="SAM" id="Phobius"/>
    </source>
</evidence>
<gene>
    <name evidence="8" type="ORF">CE91St3_23030</name>
    <name evidence="14" type="ORF">DW191_04475</name>
    <name evidence="13" type="ORF">DW828_02110</name>
    <name evidence="12" type="ORF">DXB61_05270</name>
    <name evidence="9" type="ORF">GMD66_01255</name>
    <name evidence="10" type="ORF">GMD82_16845</name>
    <name evidence="11" type="ORF">GMD92_02130</name>
</gene>
<sequence>MKLINNKVYFAVQDYLMILLGTLLYGFGFNAFILSNEIITGGVSGICALIFFASNEIIPVSVSYFVINVVLLLAALKILGLKFLIKTIFGVFSLSASLSFFEWLLKGQPLLHDQPFMSIIIGAFLCGAGLGLVFSANGSTGGTDIVGAIVNKYKNISIGRALLFCDFIIIGSSFFLFHDVEKIVFGFVEMFVSNYIIDAVLNGNRQSVQFLIFSQKYDEIAERIIHDLDRGCTILDGVGGYSRKPVKVVVLLAKKSESVSIFRLVKQIDHQAFISQSIVRGVYGEGFDQIKT</sequence>
<evidence type="ECO:0000313" key="13">
    <source>
        <dbReference type="EMBL" id="RHC89373.1"/>
    </source>
</evidence>
<dbReference type="InterPro" id="IPR003740">
    <property type="entry name" value="YitT"/>
</dbReference>
<keyword evidence="2" id="KW-1003">Cell membrane</keyword>
<dbReference type="GO" id="GO:0005886">
    <property type="term" value="C:plasma membrane"/>
    <property type="evidence" value="ECO:0007669"/>
    <property type="project" value="UniProtKB-SubCell"/>
</dbReference>
<keyword evidence="4 6" id="KW-1133">Transmembrane helix</keyword>
<feature type="domain" description="DUF2179" evidence="7">
    <location>
        <begin position="230"/>
        <end position="284"/>
    </location>
</feature>
<keyword evidence="3 6" id="KW-0812">Transmembrane</keyword>
<dbReference type="OrthoDB" id="1114876at2"/>
<comment type="subcellular location">
    <subcellularLocation>
        <location evidence="1">Cell membrane</location>
        <topology evidence="1">Multi-pass membrane protein</topology>
    </subcellularLocation>
</comment>
<dbReference type="EMBL" id="BQNZ01000002">
    <property type="protein sequence ID" value="GKH72440.1"/>
    <property type="molecule type" value="Genomic_DNA"/>
</dbReference>
<organism evidence="13 17">
    <name type="scientific">Parabacteroides merdae</name>
    <dbReference type="NCBI Taxonomy" id="46503"/>
    <lineage>
        <taxon>Bacteria</taxon>
        <taxon>Pseudomonadati</taxon>
        <taxon>Bacteroidota</taxon>
        <taxon>Bacteroidia</taxon>
        <taxon>Bacteroidales</taxon>
        <taxon>Tannerellaceae</taxon>
        <taxon>Parabacteroides</taxon>
    </lineage>
</organism>
<dbReference type="RefSeq" id="WP_005639620.1">
    <property type="nucleotide sequence ID" value="NZ_BAABYG010000001.1"/>
</dbReference>
<dbReference type="Proteomes" id="UP000437446">
    <property type="component" value="Unassembled WGS sequence"/>
</dbReference>
<dbReference type="STRING" id="46503.ERS852463_02517"/>
<dbReference type="Proteomes" id="UP000261088">
    <property type="component" value="Unassembled WGS sequence"/>
</dbReference>
<dbReference type="Pfam" id="PF10035">
    <property type="entry name" value="DUF2179"/>
    <property type="match status" value="1"/>
</dbReference>
<evidence type="ECO:0000313" key="8">
    <source>
        <dbReference type="EMBL" id="GKH72440.1"/>
    </source>
</evidence>
<reference evidence="8" key="3">
    <citation type="submission" date="2022-01" db="EMBL/GenBank/DDBJ databases">
        <title>Novel bile acid biosynthetic pathways are enriched in the microbiome of centenarians.</title>
        <authorList>
            <person name="Sato Y."/>
            <person name="Atarashi K."/>
            <person name="Plichta R.D."/>
            <person name="Arai Y."/>
            <person name="Sasajima S."/>
            <person name="Kearney M.S."/>
            <person name="Suda W."/>
            <person name="Takeshita K."/>
            <person name="Sasaki T."/>
            <person name="Okamoto S."/>
            <person name="Skelly N.A."/>
            <person name="Okamura Y."/>
            <person name="Vlamakis H."/>
            <person name="Li Y."/>
            <person name="Tanoue T."/>
            <person name="Takei H."/>
            <person name="Nittono H."/>
            <person name="Narushima S."/>
            <person name="Irie J."/>
            <person name="Itoh H."/>
            <person name="Moriya K."/>
            <person name="Sugiura Y."/>
            <person name="Suematsu M."/>
            <person name="Moritoki N."/>
            <person name="Shibata S."/>
            <person name="Littman R.D."/>
            <person name="Fischbach A.M."/>
            <person name="Uwamino Y."/>
            <person name="Inoue T."/>
            <person name="Honda A."/>
            <person name="Hattori M."/>
            <person name="Murai T."/>
            <person name="Xavier J.R."/>
            <person name="Hirose N."/>
            <person name="Honda K."/>
        </authorList>
    </citation>
    <scope>NUCLEOTIDE SEQUENCE</scope>
    <source>
        <strain evidence="8">CE91-St3</strain>
    </source>
</reference>
<proteinExistence type="predicted"/>
<dbReference type="Proteomes" id="UP000434916">
    <property type="component" value="Unassembled WGS sequence"/>
</dbReference>